<organism evidence="2 3">
    <name type="scientific">Nocardiopsis alborubida</name>
    <dbReference type="NCBI Taxonomy" id="146802"/>
    <lineage>
        <taxon>Bacteria</taxon>
        <taxon>Bacillati</taxon>
        <taxon>Actinomycetota</taxon>
        <taxon>Actinomycetes</taxon>
        <taxon>Streptosporangiales</taxon>
        <taxon>Nocardiopsidaceae</taxon>
        <taxon>Nocardiopsis</taxon>
    </lineage>
</organism>
<dbReference type="AlphaFoldDB" id="A0A7X6RQZ8"/>
<name>A0A7X6RQZ8_9ACTN</name>
<feature type="compositionally biased region" description="Pro residues" evidence="1">
    <location>
        <begin position="26"/>
        <end position="39"/>
    </location>
</feature>
<evidence type="ECO:0000256" key="1">
    <source>
        <dbReference type="SAM" id="MobiDB-lite"/>
    </source>
</evidence>
<gene>
    <name evidence="2" type="ORF">HGB44_16800</name>
</gene>
<dbReference type="EMBL" id="JAAXPG010000015">
    <property type="protein sequence ID" value="NKY99309.1"/>
    <property type="molecule type" value="Genomic_DNA"/>
</dbReference>
<accession>A0A7X6RQZ8</accession>
<feature type="region of interest" description="Disordered" evidence="1">
    <location>
        <begin position="1"/>
        <end position="45"/>
    </location>
</feature>
<keyword evidence="3" id="KW-1185">Reference proteome</keyword>
<comment type="caution">
    <text evidence="2">The sequence shown here is derived from an EMBL/GenBank/DDBJ whole genome shotgun (WGS) entry which is preliminary data.</text>
</comment>
<reference evidence="2 3" key="1">
    <citation type="submission" date="2020-04" db="EMBL/GenBank/DDBJ databases">
        <title>MicrobeNet Type strains.</title>
        <authorList>
            <person name="Nicholson A.C."/>
        </authorList>
    </citation>
    <scope>NUCLEOTIDE SEQUENCE [LARGE SCALE GENOMIC DNA]</scope>
    <source>
        <strain evidence="2 3">ATCC 23612</strain>
    </source>
</reference>
<dbReference type="Proteomes" id="UP000553209">
    <property type="component" value="Unassembled WGS sequence"/>
</dbReference>
<feature type="compositionally biased region" description="Basic and acidic residues" evidence="1">
    <location>
        <begin position="1"/>
        <end position="12"/>
    </location>
</feature>
<sequence length="107" mass="11667">MTAVAEARRPEAFPRWSSTIARPGPGRGPWPPPPRPGPGGVPEDGLAALRHHGWTVWFGQRTRQYWAAHTGRMRLVCADTPEELIHSVAVVTGAPGTSPFPGFRRNP</sequence>
<proteinExistence type="predicted"/>
<evidence type="ECO:0000313" key="2">
    <source>
        <dbReference type="EMBL" id="NKY99309.1"/>
    </source>
</evidence>
<evidence type="ECO:0000313" key="3">
    <source>
        <dbReference type="Proteomes" id="UP000553209"/>
    </source>
</evidence>
<protein>
    <submittedName>
        <fullName evidence="2">Uncharacterized protein</fullName>
    </submittedName>
</protein>
<dbReference type="RefSeq" id="WP_061079112.1">
    <property type="nucleotide sequence ID" value="NZ_JAAXPG010000015.1"/>
</dbReference>